<name>A0A0W8FKE5_9ZZZZ</name>
<dbReference type="AlphaFoldDB" id="A0A0W8FKE5"/>
<accession>A0A0W8FKE5</accession>
<reference evidence="1" key="1">
    <citation type="journal article" date="2015" name="Proc. Natl. Acad. Sci. U.S.A.">
        <title>Networks of energetic and metabolic interactions define dynamics in microbial communities.</title>
        <authorList>
            <person name="Embree M."/>
            <person name="Liu J.K."/>
            <person name="Al-Bassam M.M."/>
            <person name="Zengler K."/>
        </authorList>
    </citation>
    <scope>NUCLEOTIDE SEQUENCE</scope>
</reference>
<evidence type="ECO:0000313" key="1">
    <source>
        <dbReference type="EMBL" id="KUG21376.1"/>
    </source>
</evidence>
<protein>
    <submittedName>
        <fullName evidence="1">Uncharacterized protein</fullName>
    </submittedName>
</protein>
<proteinExistence type="predicted"/>
<comment type="caution">
    <text evidence="1">The sequence shown here is derived from an EMBL/GenBank/DDBJ whole genome shotgun (WGS) entry which is preliminary data.</text>
</comment>
<gene>
    <name evidence="1" type="ORF">ASZ90_008869</name>
</gene>
<organism evidence="1">
    <name type="scientific">hydrocarbon metagenome</name>
    <dbReference type="NCBI Taxonomy" id="938273"/>
    <lineage>
        <taxon>unclassified sequences</taxon>
        <taxon>metagenomes</taxon>
        <taxon>ecological metagenomes</taxon>
    </lineage>
</organism>
<dbReference type="EMBL" id="LNQE01001068">
    <property type="protein sequence ID" value="KUG21376.1"/>
    <property type="molecule type" value="Genomic_DNA"/>
</dbReference>
<sequence length="41" mass="4525">MKPHDALGPQAYRMKAGGAAHHPFHIKIETDSAMEASYPFD</sequence>